<dbReference type="AlphaFoldDB" id="A0A968GG15"/>
<proteinExistence type="predicted"/>
<evidence type="ECO:0000313" key="2">
    <source>
        <dbReference type="EMBL" id="NIZ47578.1"/>
    </source>
</evidence>
<keyword evidence="3" id="KW-1185">Reference proteome</keyword>
<accession>A0A968GG15</accession>
<dbReference type="PANTHER" id="PTHR36450">
    <property type="entry name" value="THIOREDOXIN"/>
    <property type="match status" value="1"/>
</dbReference>
<protein>
    <submittedName>
        <fullName evidence="2">Thioredoxin family protein</fullName>
    </submittedName>
</protein>
<comment type="caution">
    <text evidence="2">The sequence shown here is derived from an EMBL/GenBank/DDBJ whole genome shotgun (WGS) entry which is preliminary data.</text>
</comment>
<dbReference type="InterPro" id="IPR012336">
    <property type="entry name" value="Thioredoxin-like_fold"/>
</dbReference>
<evidence type="ECO:0000259" key="1">
    <source>
        <dbReference type="Pfam" id="PF13192"/>
    </source>
</evidence>
<dbReference type="InterPro" id="IPR036249">
    <property type="entry name" value="Thioredoxin-like_sf"/>
</dbReference>
<sequence length="78" mass="8822">MRITILGTGSTYCLALQEQIENILTRHQRAARINIENDMDTIATYDVNITPAIVRNGVLVYDKGYPISMEQLERILLG</sequence>
<feature type="domain" description="Thioredoxin-like fold" evidence="1">
    <location>
        <begin position="1"/>
        <end position="75"/>
    </location>
</feature>
<evidence type="ECO:0000313" key="3">
    <source>
        <dbReference type="Proteomes" id="UP000752013"/>
    </source>
</evidence>
<dbReference type="RefSeq" id="WP_167704149.1">
    <property type="nucleotide sequence ID" value="NZ_CP118169.1"/>
</dbReference>
<dbReference type="Pfam" id="PF13192">
    <property type="entry name" value="Thioredoxin_3"/>
    <property type="match status" value="1"/>
</dbReference>
<name>A0A968GG15_9SPIO</name>
<organism evidence="2 3">
    <name type="scientific">Entomospira nematocerorum</name>
    <dbReference type="NCBI Taxonomy" id="2719987"/>
    <lineage>
        <taxon>Bacteria</taxon>
        <taxon>Pseudomonadati</taxon>
        <taxon>Spirochaetota</taxon>
        <taxon>Spirochaetia</taxon>
        <taxon>Spirochaetales</taxon>
        <taxon>Spirochaetaceae</taxon>
        <taxon>Entomospira</taxon>
    </lineage>
</organism>
<dbReference type="EMBL" id="JAATLK010000002">
    <property type="protein sequence ID" value="NIZ47578.1"/>
    <property type="molecule type" value="Genomic_DNA"/>
</dbReference>
<dbReference type="Gene3D" id="3.40.30.10">
    <property type="entry name" value="Glutaredoxin"/>
    <property type="match status" value="1"/>
</dbReference>
<dbReference type="InterPro" id="IPR005243">
    <property type="entry name" value="THIRX-like_proc"/>
</dbReference>
<reference evidence="2" key="1">
    <citation type="submission" date="2020-03" db="EMBL/GenBank/DDBJ databases">
        <title>Spirochaetal bacteria isolated from arthropods constitute a novel genus Entomospira genus novum within the order Spirochaetales.</title>
        <authorList>
            <person name="Grana-Miraglia L."/>
            <person name="Sikutova S."/>
            <person name="Fingerle V."/>
            <person name="Sing A."/>
            <person name="Castillo-Ramirez S."/>
            <person name="Margos G."/>
            <person name="Rudolf I."/>
        </authorList>
    </citation>
    <scope>NUCLEOTIDE SEQUENCE</scope>
    <source>
        <strain evidence="2">BR208</strain>
    </source>
</reference>
<gene>
    <name evidence="2" type="ORF">HCT46_06610</name>
</gene>
<dbReference type="SUPFAM" id="SSF52833">
    <property type="entry name" value="Thioredoxin-like"/>
    <property type="match status" value="1"/>
</dbReference>
<dbReference type="Proteomes" id="UP000752013">
    <property type="component" value="Unassembled WGS sequence"/>
</dbReference>
<dbReference type="PANTHER" id="PTHR36450:SF1">
    <property type="entry name" value="THIOREDOXIN"/>
    <property type="match status" value="1"/>
</dbReference>